<dbReference type="AlphaFoldDB" id="A0A2A6BWV0"/>
<accession>A0A8R1UEQ2</accession>
<reference evidence="1" key="2">
    <citation type="submission" date="2022-06" db="UniProtKB">
        <authorList>
            <consortium name="EnsemblMetazoa"/>
        </authorList>
    </citation>
    <scope>IDENTIFICATION</scope>
    <source>
        <strain evidence="1">PS312</strain>
    </source>
</reference>
<dbReference type="EnsemblMetazoa" id="PPA16628.1">
    <property type="protein sequence ID" value="PPA16628.1"/>
    <property type="gene ID" value="WBGene00106182"/>
</dbReference>
<organism evidence="1 2">
    <name type="scientific">Pristionchus pacificus</name>
    <name type="common">Parasitic nematode worm</name>
    <dbReference type="NCBI Taxonomy" id="54126"/>
    <lineage>
        <taxon>Eukaryota</taxon>
        <taxon>Metazoa</taxon>
        <taxon>Ecdysozoa</taxon>
        <taxon>Nematoda</taxon>
        <taxon>Chromadorea</taxon>
        <taxon>Rhabditida</taxon>
        <taxon>Rhabditina</taxon>
        <taxon>Diplogasteromorpha</taxon>
        <taxon>Diplogasteroidea</taxon>
        <taxon>Neodiplogasteridae</taxon>
        <taxon>Pristionchus</taxon>
    </lineage>
</organism>
<dbReference type="Proteomes" id="UP000005239">
    <property type="component" value="Unassembled WGS sequence"/>
</dbReference>
<accession>A0A2A6BWV0</accession>
<keyword evidence="2" id="KW-1185">Reference proteome</keyword>
<proteinExistence type="predicted"/>
<gene>
    <name evidence="1" type="primary">WBGene00106182</name>
</gene>
<reference evidence="2" key="1">
    <citation type="journal article" date="2008" name="Nat. Genet.">
        <title>The Pristionchus pacificus genome provides a unique perspective on nematode lifestyle and parasitism.</title>
        <authorList>
            <person name="Dieterich C."/>
            <person name="Clifton S.W."/>
            <person name="Schuster L.N."/>
            <person name="Chinwalla A."/>
            <person name="Delehaunty K."/>
            <person name="Dinkelacker I."/>
            <person name="Fulton L."/>
            <person name="Fulton R."/>
            <person name="Godfrey J."/>
            <person name="Minx P."/>
            <person name="Mitreva M."/>
            <person name="Roeseler W."/>
            <person name="Tian H."/>
            <person name="Witte H."/>
            <person name="Yang S.P."/>
            <person name="Wilson R.K."/>
            <person name="Sommer R.J."/>
        </authorList>
    </citation>
    <scope>NUCLEOTIDE SEQUENCE [LARGE SCALE GENOMIC DNA]</scope>
    <source>
        <strain evidence="2">PS312</strain>
    </source>
</reference>
<evidence type="ECO:0000313" key="2">
    <source>
        <dbReference type="Proteomes" id="UP000005239"/>
    </source>
</evidence>
<evidence type="ECO:0000313" key="1">
    <source>
        <dbReference type="EnsemblMetazoa" id="PPA16628.1"/>
    </source>
</evidence>
<sequence length="141" mass="15718">MECFKDGAHDCPQQDILQSVPLLVFWVNVPFFFKTGGESRLPKFWDLLPHELQEQTETSQVLVDHVPPSTGSFLARIYYPITASLTYVAMSFLLLADYRRGRGRNSLVSMVVALSSCIELSVFVVGSIVSLCIELSVFVVG</sequence>
<name>A0A2A6BWV0_PRIPA</name>
<protein>
    <submittedName>
        <fullName evidence="1">Uncharacterized protein</fullName>
    </submittedName>
</protein>